<dbReference type="AlphaFoldDB" id="A0A3E5E5M2"/>
<evidence type="ECO:0000259" key="3">
    <source>
        <dbReference type="Pfam" id="PF02581"/>
    </source>
</evidence>
<evidence type="ECO:0000256" key="2">
    <source>
        <dbReference type="ARBA" id="ARBA00022977"/>
    </source>
</evidence>
<dbReference type="Proteomes" id="UP000283872">
    <property type="component" value="Unassembled WGS sequence"/>
</dbReference>
<evidence type="ECO:0000313" key="4">
    <source>
        <dbReference type="EMBL" id="RGS14614.1"/>
    </source>
</evidence>
<proteinExistence type="predicted"/>
<dbReference type="EMBL" id="QRVA01000024">
    <property type="protein sequence ID" value="RGS14614.1"/>
    <property type="molecule type" value="Genomic_DNA"/>
</dbReference>
<dbReference type="Pfam" id="PF02581">
    <property type="entry name" value="TMP-TENI"/>
    <property type="match status" value="1"/>
</dbReference>
<dbReference type="Gene3D" id="3.20.20.70">
    <property type="entry name" value="Aldolase class I"/>
    <property type="match status" value="1"/>
</dbReference>
<dbReference type="RefSeq" id="WP_117586687.1">
    <property type="nucleotide sequence ID" value="NZ_QRVA01000024.1"/>
</dbReference>
<dbReference type="PANTHER" id="PTHR20857">
    <property type="entry name" value="THIAMINE-PHOSPHATE PYROPHOSPHORYLASE"/>
    <property type="match status" value="1"/>
</dbReference>
<dbReference type="InterPro" id="IPR036206">
    <property type="entry name" value="ThiamineP_synth_sf"/>
</dbReference>
<evidence type="ECO:0000256" key="1">
    <source>
        <dbReference type="ARBA" id="ARBA00004948"/>
    </source>
</evidence>
<dbReference type="SUPFAM" id="SSF51391">
    <property type="entry name" value="Thiamin phosphate synthase"/>
    <property type="match status" value="1"/>
</dbReference>
<protein>
    <submittedName>
        <fullName evidence="4">Thiamine phosphate synthase</fullName>
    </submittedName>
</protein>
<accession>A0A3E5E5M2</accession>
<reference evidence="4 5" key="1">
    <citation type="submission" date="2018-08" db="EMBL/GenBank/DDBJ databases">
        <title>A genome reference for cultivated species of the human gut microbiota.</title>
        <authorList>
            <person name="Zou Y."/>
            <person name="Xue W."/>
            <person name="Luo G."/>
        </authorList>
    </citation>
    <scope>NUCLEOTIDE SEQUENCE [LARGE SCALE GENOMIC DNA]</scope>
    <source>
        <strain evidence="4 5">AF24-12</strain>
    </source>
</reference>
<feature type="domain" description="Thiamine phosphate synthase/TenI" evidence="3">
    <location>
        <begin position="13"/>
        <end position="187"/>
    </location>
</feature>
<name>A0A3E5E5M2_9BACT</name>
<keyword evidence="2" id="KW-0784">Thiamine biosynthesis</keyword>
<dbReference type="GO" id="GO:0004789">
    <property type="term" value="F:thiamine-phosphate diphosphorylase activity"/>
    <property type="evidence" value="ECO:0007669"/>
    <property type="project" value="TreeGrafter"/>
</dbReference>
<dbReference type="InterPro" id="IPR022998">
    <property type="entry name" value="ThiamineP_synth_TenI"/>
</dbReference>
<evidence type="ECO:0000313" key="5">
    <source>
        <dbReference type="Proteomes" id="UP000283872"/>
    </source>
</evidence>
<sequence>MKWIVITLPDFIENESTYINQLFKAGIDLLHLRKPESNIEECKRLIQEIDKKWHKKIVVHDHFELCQEFHLHGIHLNSRNHEIPEGFQGSISQSCHSFKEVEQALQTISPKNKDEKSAILKPACHYVFLSPIFDSISKKGYKHSFSNKDLEEAGINGIINERVVALGGVTPEYIPQLRAWNFGGAAFLGDVWNRRTDANWAKYLTGIKKKLAPGNAQNTLNSSNIW</sequence>
<comment type="caution">
    <text evidence="4">The sequence shown here is derived from an EMBL/GenBank/DDBJ whole genome shotgun (WGS) entry which is preliminary data.</text>
</comment>
<dbReference type="PANTHER" id="PTHR20857:SF15">
    <property type="entry name" value="THIAMINE-PHOSPHATE SYNTHASE"/>
    <property type="match status" value="1"/>
</dbReference>
<dbReference type="InterPro" id="IPR013785">
    <property type="entry name" value="Aldolase_TIM"/>
</dbReference>
<dbReference type="GO" id="GO:0009228">
    <property type="term" value="P:thiamine biosynthetic process"/>
    <property type="evidence" value="ECO:0007669"/>
    <property type="project" value="UniProtKB-KW"/>
</dbReference>
<organism evidence="4 5">
    <name type="scientific">Segatella copri</name>
    <dbReference type="NCBI Taxonomy" id="165179"/>
    <lineage>
        <taxon>Bacteria</taxon>
        <taxon>Pseudomonadati</taxon>
        <taxon>Bacteroidota</taxon>
        <taxon>Bacteroidia</taxon>
        <taxon>Bacteroidales</taxon>
        <taxon>Prevotellaceae</taxon>
        <taxon>Segatella</taxon>
    </lineage>
</organism>
<gene>
    <name evidence="4" type="ORF">DWY11_10065</name>
</gene>
<comment type="pathway">
    <text evidence="1">Cofactor biosynthesis; thiamine diphosphate biosynthesis.</text>
</comment>
<dbReference type="GO" id="GO:0005737">
    <property type="term" value="C:cytoplasm"/>
    <property type="evidence" value="ECO:0007669"/>
    <property type="project" value="TreeGrafter"/>
</dbReference>
<dbReference type="CDD" id="cd00564">
    <property type="entry name" value="TMP_TenI"/>
    <property type="match status" value="1"/>
</dbReference>